<dbReference type="STRING" id="663278.Ethha_0711"/>
<dbReference type="PANTHER" id="PTHR47619">
    <property type="entry name" value="METALLO-HYDROLASE YYCJ-RELATED"/>
    <property type="match status" value="1"/>
</dbReference>
<evidence type="ECO:0000313" key="3">
    <source>
        <dbReference type="Proteomes" id="UP000001551"/>
    </source>
</evidence>
<gene>
    <name evidence="2" type="ordered locus">Ethha_0711</name>
</gene>
<dbReference type="Proteomes" id="UP000001551">
    <property type="component" value="Chromosome"/>
</dbReference>
<proteinExistence type="predicted"/>
<feature type="domain" description="Metallo-beta-lactamase" evidence="1">
    <location>
        <begin position="12"/>
        <end position="193"/>
    </location>
</feature>
<dbReference type="SMART" id="SM00849">
    <property type="entry name" value="Lactamase_B"/>
    <property type="match status" value="1"/>
</dbReference>
<sequence>MARFCSLYSGSSGNCIYVEDGDAGVLIDAGVSMRRICAGLLAIGSDISRVRAVFLTHEHSDHIKALPMLFKKYEIPVFATPGTIRGACAAVEALNPDRFEQMETGCCAEVGGMAVSSFATSHDSLESVGYRISFAGGEDAAVATDLGFVDEPVMRGVQGCKMVMLESNHDIDMLRNGRYPYYLKRRILSAMGHLSNRDCAAVLPALADAGMRHVVLAHLSADNNLPALALETATEALCAAGMQDMVSVEAAPRSGPGRVYTL</sequence>
<dbReference type="EMBL" id="CP002400">
    <property type="protein sequence ID" value="ADU26280.1"/>
    <property type="molecule type" value="Genomic_DNA"/>
</dbReference>
<dbReference type="RefSeq" id="WP_013484650.1">
    <property type="nucleotide sequence ID" value="NC_014828.1"/>
</dbReference>
<dbReference type="PANTHER" id="PTHR47619:SF1">
    <property type="entry name" value="EXODEOXYRIBONUCLEASE WALJ"/>
    <property type="match status" value="1"/>
</dbReference>
<dbReference type="HOGENOM" id="CLU_073253_0_0_9"/>
<protein>
    <submittedName>
        <fullName evidence="2">Putative metal dependent hydrolase</fullName>
    </submittedName>
</protein>
<dbReference type="GO" id="GO:0016787">
    <property type="term" value="F:hydrolase activity"/>
    <property type="evidence" value="ECO:0007669"/>
    <property type="project" value="UniProtKB-KW"/>
</dbReference>
<evidence type="ECO:0000313" key="2">
    <source>
        <dbReference type="EMBL" id="ADU26280.1"/>
    </source>
</evidence>
<dbReference type="InterPro" id="IPR036866">
    <property type="entry name" value="RibonucZ/Hydroxyglut_hydro"/>
</dbReference>
<name>E6U2I9_ETHHY</name>
<reference evidence="2 3" key="1">
    <citation type="submission" date="2010-12" db="EMBL/GenBank/DDBJ databases">
        <title>Complete sequence of Ethanoligenens harbinense YUAN-3.</title>
        <authorList>
            <person name="Lucas S."/>
            <person name="Copeland A."/>
            <person name="Lapidus A."/>
            <person name="Cheng J.-F."/>
            <person name="Bruce D."/>
            <person name="Goodwin L."/>
            <person name="Pitluck S."/>
            <person name="Chertkov O."/>
            <person name="Misra M."/>
            <person name="Detter J.C."/>
            <person name="Han C."/>
            <person name="Tapia R."/>
            <person name="Land M."/>
            <person name="Hauser L."/>
            <person name="Jeffries C."/>
            <person name="Kyrpides N."/>
            <person name="Ivanova N."/>
            <person name="Mikhailova N."/>
            <person name="Wang A."/>
            <person name="Mouttaki H."/>
            <person name="He Z."/>
            <person name="Zhou J."/>
            <person name="Hemme C.L."/>
            <person name="Woyke T."/>
        </authorList>
    </citation>
    <scope>NUCLEOTIDE SEQUENCE [LARGE SCALE GENOMIC DNA]</scope>
    <source>
        <strain evidence="3">DSM 18485 / JCM 12961 / CGMCC 1.5033 / YUAN-3</strain>
    </source>
</reference>
<accession>E6U2I9</accession>
<dbReference type="KEGG" id="eha:Ethha_0711"/>
<dbReference type="Gene3D" id="3.60.15.10">
    <property type="entry name" value="Ribonuclease Z/Hydroxyacylglutathione hydrolase-like"/>
    <property type="match status" value="1"/>
</dbReference>
<dbReference type="InterPro" id="IPR001279">
    <property type="entry name" value="Metallo-B-lactamas"/>
</dbReference>
<keyword evidence="3" id="KW-1185">Reference proteome</keyword>
<keyword evidence="2" id="KW-0378">Hydrolase</keyword>
<dbReference type="SUPFAM" id="SSF56281">
    <property type="entry name" value="Metallo-hydrolase/oxidoreductase"/>
    <property type="match status" value="1"/>
</dbReference>
<evidence type="ECO:0000259" key="1">
    <source>
        <dbReference type="SMART" id="SM00849"/>
    </source>
</evidence>
<dbReference type="Pfam" id="PF12706">
    <property type="entry name" value="Lactamase_B_2"/>
    <property type="match status" value="1"/>
</dbReference>
<dbReference type="eggNOG" id="COG1235">
    <property type="taxonomic scope" value="Bacteria"/>
</dbReference>
<dbReference type="InterPro" id="IPR052533">
    <property type="entry name" value="WalJ/YycJ-like"/>
</dbReference>
<dbReference type="AlphaFoldDB" id="E6U2I9"/>
<organism evidence="2 3">
    <name type="scientific">Ethanoligenens harbinense (strain DSM 18485 / JCM 12961 / CGMCC 1.5033 / YUAN-3)</name>
    <dbReference type="NCBI Taxonomy" id="663278"/>
    <lineage>
        <taxon>Bacteria</taxon>
        <taxon>Bacillati</taxon>
        <taxon>Bacillota</taxon>
        <taxon>Clostridia</taxon>
        <taxon>Eubacteriales</taxon>
        <taxon>Oscillospiraceae</taxon>
        <taxon>Ethanoligenens</taxon>
    </lineage>
</organism>